<evidence type="ECO:0000256" key="7">
    <source>
        <dbReference type="ARBA" id="ARBA00022490"/>
    </source>
</evidence>
<keyword evidence="11 15" id="KW-0819">tRNA processing</keyword>
<dbReference type="Pfam" id="PF01746">
    <property type="entry name" value="tRNA_m1G_MT"/>
    <property type="match status" value="1"/>
</dbReference>
<dbReference type="PIRSF" id="PIRSF000386">
    <property type="entry name" value="tRNA_mtase"/>
    <property type="match status" value="1"/>
</dbReference>
<evidence type="ECO:0000256" key="16">
    <source>
        <dbReference type="PIRSR" id="PIRSR000386-1"/>
    </source>
</evidence>
<evidence type="ECO:0000256" key="6">
    <source>
        <dbReference type="ARBA" id="ARBA00014679"/>
    </source>
</evidence>
<dbReference type="NCBIfam" id="NF000648">
    <property type="entry name" value="PRK00026.1"/>
    <property type="match status" value="1"/>
</dbReference>
<dbReference type="CDD" id="cd18080">
    <property type="entry name" value="TrmD-like"/>
    <property type="match status" value="1"/>
</dbReference>
<keyword evidence="10 15" id="KW-0949">S-adenosyl-L-methionine</keyword>
<evidence type="ECO:0000256" key="5">
    <source>
        <dbReference type="ARBA" id="ARBA00012807"/>
    </source>
</evidence>
<dbReference type="GO" id="GO:0052906">
    <property type="term" value="F:tRNA (guanine(37)-N1)-methyltransferase activity"/>
    <property type="evidence" value="ECO:0007669"/>
    <property type="project" value="UniProtKB-UniRule"/>
</dbReference>
<dbReference type="InterPro" id="IPR023148">
    <property type="entry name" value="tRNA_m1G_MeTrfase_C_sf"/>
</dbReference>
<keyword evidence="8 15" id="KW-0489">Methyltransferase</keyword>
<evidence type="ECO:0000256" key="8">
    <source>
        <dbReference type="ARBA" id="ARBA00022603"/>
    </source>
</evidence>
<keyword evidence="9 15" id="KW-0808">Transferase</keyword>
<gene>
    <name evidence="15" type="primary">trmD</name>
    <name evidence="19" type="ORF">COB21_01635</name>
</gene>
<dbReference type="EMBL" id="NVUK01000008">
    <property type="protein sequence ID" value="PCI78195.1"/>
    <property type="molecule type" value="Genomic_DNA"/>
</dbReference>
<organism evidence="19 20">
    <name type="scientific">Aerophobetes bacterium</name>
    <dbReference type="NCBI Taxonomy" id="2030807"/>
    <lineage>
        <taxon>Bacteria</taxon>
        <taxon>Candidatus Aerophobota</taxon>
    </lineage>
</organism>
<dbReference type="AlphaFoldDB" id="A0A2A4X806"/>
<evidence type="ECO:0000256" key="13">
    <source>
        <dbReference type="ARBA" id="ARBA00033392"/>
    </source>
</evidence>
<evidence type="ECO:0000256" key="4">
    <source>
        <dbReference type="ARBA" id="ARBA00011738"/>
    </source>
</evidence>
<evidence type="ECO:0000256" key="17">
    <source>
        <dbReference type="RuleBase" id="RU003464"/>
    </source>
</evidence>
<comment type="catalytic activity">
    <reaction evidence="14 15 17">
        <text>guanosine(37) in tRNA + S-adenosyl-L-methionine = N(1)-methylguanosine(37) in tRNA + S-adenosyl-L-homocysteine + H(+)</text>
        <dbReference type="Rhea" id="RHEA:36899"/>
        <dbReference type="Rhea" id="RHEA-COMP:10145"/>
        <dbReference type="Rhea" id="RHEA-COMP:10147"/>
        <dbReference type="ChEBI" id="CHEBI:15378"/>
        <dbReference type="ChEBI" id="CHEBI:57856"/>
        <dbReference type="ChEBI" id="CHEBI:59789"/>
        <dbReference type="ChEBI" id="CHEBI:73542"/>
        <dbReference type="ChEBI" id="CHEBI:74269"/>
        <dbReference type="EC" id="2.1.1.228"/>
    </reaction>
</comment>
<dbReference type="GO" id="GO:0002939">
    <property type="term" value="P:tRNA N1-guanine methylation"/>
    <property type="evidence" value="ECO:0007669"/>
    <property type="project" value="TreeGrafter"/>
</dbReference>
<dbReference type="InterPro" id="IPR029026">
    <property type="entry name" value="tRNA_m1G_MTases_N"/>
</dbReference>
<evidence type="ECO:0000256" key="9">
    <source>
        <dbReference type="ARBA" id="ARBA00022679"/>
    </source>
</evidence>
<comment type="subunit">
    <text evidence="4 15 17">Homodimer.</text>
</comment>
<dbReference type="EC" id="2.1.1.228" evidence="5 15"/>
<reference evidence="20" key="1">
    <citation type="submission" date="2017-08" db="EMBL/GenBank/DDBJ databases">
        <title>A dynamic microbial community with high functional redundancy inhabits the cold, oxic subseafloor aquifer.</title>
        <authorList>
            <person name="Tully B.J."/>
            <person name="Wheat C.G."/>
            <person name="Glazer B.T."/>
            <person name="Huber J.A."/>
        </authorList>
    </citation>
    <scope>NUCLEOTIDE SEQUENCE [LARGE SCALE GENOMIC DNA]</scope>
</reference>
<dbReference type="Gene3D" id="1.10.1270.20">
    <property type="entry name" value="tRNA(m1g37)methyltransferase, domain 2"/>
    <property type="match status" value="1"/>
</dbReference>
<comment type="caution">
    <text evidence="19">The sequence shown here is derived from an EMBL/GenBank/DDBJ whole genome shotgun (WGS) entry which is preliminary data.</text>
</comment>
<evidence type="ECO:0000256" key="1">
    <source>
        <dbReference type="ARBA" id="ARBA00002634"/>
    </source>
</evidence>
<sequence>MLIDVLSLFPDYFDSPLRVSMLQRALSRGLLEVNCHNIRDFGQGRHNKVDDRPFGGGPGMVMMPGPIVESIRSVRKENSRVIYMSPQGSMLTASKCRKMAEESHLILLCGHYEGIDQRVFKEIDEEISIGPYVLTSGLPAAAVFIDAVARFVPGVLGNEDSHKQDSFEEGDNFDCPHYTKPRVFEEDPVPEVLYSGHQANIDQWRRAEAKQKEALVKSIRHTHVASM</sequence>
<dbReference type="GO" id="GO:0005829">
    <property type="term" value="C:cytosol"/>
    <property type="evidence" value="ECO:0007669"/>
    <property type="project" value="TreeGrafter"/>
</dbReference>
<feature type="binding site" evidence="15 16">
    <location>
        <position position="110"/>
    </location>
    <ligand>
        <name>S-adenosyl-L-methionine</name>
        <dbReference type="ChEBI" id="CHEBI:59789"/>
    </ligand>
</feature>
<dbReference type="Proteomes" id="UP000218775">
    <property type="component" value="Unassembled WGS sequence"/>
</dbReference>
<dbReference type="Gene3D" id="3.40.1280.10">
    <property type="match status" value="1"/>
</dbReference>
<evidence type="ECO:0000313" key="20">
    <source>
        <dbReference type="Proteomes" id="UP000218775"/>
    </source>
</evidence>
<evidence type="ECO:0000256" key="15">
    <source>
        <dbReference type="HAMAP-Rule" id="MF_00605"/>
    </source>
</evidence>
<protein>
    <recommendedName>
        <fullName evidence="6 15">tRNA (guanine-N(1)-)-methyltransferase</fullName>
        <ecNumber evidence="5 15">2.1.1.228</ecNumber>
    </recommendedName>
    <alternativeName>
        <fullName evidence="12 15">M1G-methyltransferase</fullName>
    </alternativeName>
    <alternativeName>
        <fullName evidence="13 15">tRNA [GM37] methyltransferase</fullName>
    </alternativeName>
</protein>
<evidence type="ECO:0000256" key="3">
    <source>
        <dbReference type="ARBA" id="ARBA00007630"/>
    </source>
</evidence>
<evidence type="ECO:0000256" key="10">
    <source>
        <dbReference type="ARBA" id="ARBA00022691"/>
    </source>
</evidence>
<evidence type="ECO:0000256" key="12">
    <source>
        <dbReference type="ARBA" id="ARBA00029736"/>
    </source>
</evidence>
<evidence type="ECO:0000256" key="14">
    <source>
        <dbReference type="ARBA" id="ARBA00047783"/>
    </source>
</evidence>
<evidence type="ECO:0000256" key="2">
    <source>
        <dbReference type="ARBA" id="ARBA00004496"/>
    </source>
</evidence>
<dbReference type="SUPFAM" id="SSF75217">
    <property type="entry name" value="alpha/beta knot"/>
    <property type="match status" value="1"/>
</dbReference>
<dbReference type="InterPro" id="IPR002649">
    <property type="entry name" value="tRNA_m1G_MeTrfase_TrmD"/>
</dbReference>
<comment type="subcellular location">
    <subcellularLocation>
        <location evidence="2 15 17">Cytoplasm</location>
    </subcellularLocation>
</comment>
<dbReference type="InterPro" id="IPR016009">
    <property type="entry name" value="tRNA_MeTrfase_TRMD/TRM10"/>
</dbReference>
<dbReference type="InterPro" id="IPR029028">
    <property type="entry name" value="Alpha/beta_knot_MTases"/>
</dbReference>
<keyword evidence="7 15" id="KW-0963">Cytoplasm</keyword>
<comment type="similarity">
    <text evidence="3 15 17">Belongs to the RNA methyltransferase TrmD family.</text>
</comment>
<evidence type="ECO:0000259" key="18">
    <source>
        <dbReference type="Pfam" id="PF01746"/>
    </source>
</evidence>
<accession>A0A2A4X806</accession>
<comment type="caution">
    <text evidence="15">Lacks conserved residue(s) required for the propagation of feature annotation.</text>
</comment>
<evidence type="ECO:0000256" key="11">
    <source>
        <dbReference type="ARBA" id="ARBA00022694"/>
    </source>
</evidence>
<proteinExistence type="inferred from homology"/>
<feature type="domain" description="tRNA methyltransferase TRMD/TRM10-type" evidence="18">
    <location>
        <begin position="1"/>
        <end position="213"/>
    </location>
</feature>
<dbReference type="HAMAP" id="MF_00605">
    <property type="entry name" value="TrmD"/>
    <property type="match status" value="1"/>
</dbReference>
<dbReference type="FunFam" id="3.40.1280.10:FF:000001">
    <property type="entry name" value="tRNA (guanine-N(1)-)-methyltransferase"/>
    <property type="match status" value="1"/>
</dbReference>
<dbReference type="PANTHER" id="PTHR46417:SF1">
    <property type="entry name" value="TRNA (GUANINE-N(1)-)-METHYLTRANSFERASE"/>
    <property type="match status" value="1"/>
</dbReference>
<evidence type="ECO:0000313" key="19">
    <source>
        <dbReference type="EMBL" id="PCI78195.1"/>
    </source>
</evidence>
<name>A0A2A4X806_UNCAE</name>
<dbReference type="NCBIfam" id="TIGR00088">
    <property type="entry name" value="trmD"/>
    <property type="match status" value="1"/>
</dbReference>
<comment type="function">
    <text evidence="1 15 17">Specifically methylates guanosine-37 in various tRNAs.</text>
</comment>
<dbReference type="PANTHER" id="PTHR46417">
    <property type="entry name" value="TRNA (GUANINE-N(1)-)-METHYLTRANSFERASE"/>
    <property type="match status" value="1"/>
</dbReference>